<accession>A0A9J6H6D8</accession>
<keyword evidence="3" id="KW-1185">Reference proteome</keyword>
<organism evidence="2 3">
    <name type="scientific">Haemaphysalis longicornis</name>
    <name type="common">Bush tick</name>
    <dbReference type="NCBI Taxonomy" id="44386"/>
    <lineage>
        <taxon>Eukaryota</taxon>
        <taxon>Metazoa</taxon>
        <taxon>Ecdysozoa</taxon>
        <taxon>Arthropoda</taxon>
        <taxon>Chelicerata</taxon>
        <taxon>Arachnida</taxon>
        <taxon>Acari</taxon>
        <taxon>Parasitiformes</taxon>
        <taxon>Ixodida</taxon>
        <taxon>Ixodoidea</taxon>
        <taxon>Ixodidae</taxon>
        <taxon>Haemaphysalinae</taxon>
        <taxon>Haemaphysalis</taxon>
    </lineage>
</organism>
<evidence type="ECO:0000313" key="3">
    <source>
        <dbReference type="Proteomes" id="UP000821853"/>
    </source>
</evidence>
<reference evidence="2 3" key="1">
    <citation type="journal article" date="2020" name="Cell">
        <title>Large-Scale Comparative Analyses of Tick Genomes Elucidate Their Genetic Diversity and Vector Capacities.</title>
        <authorList>
            <consortium name="Tick Genome and Microbiome Consortium (TIGMIC)"/>
            <person name="Jia N."/>
            <person name="Wang J."/>
            <person name="Shi W."/>
            <person name="Du L."/>
            <person name="Sun Y."/>
            <person name="Zhan W."/>
            <person name="Jiang J.F."/>
            <person name="Wang Q."/>
            <person name="Zhang B."/>
            <person name="Ji P."/>
            <person name="Bell-Sakyi L."/>
            <person name="Cui X.M."/>
            <person name="Yuan T.T."/>
            <person name="Jiang B.G."/>
            <person name="Yang W.F."/>
            <person name="Lam T.T."/>
            <person name="Chang Q.C."/>
            <person name="Ding S.J."/>
            <person name="Wang X.J."/>
            <person name="Zhu J.G."/>
            <person name="Ruan X.D."/>
            <person name="Zhao L."/>
            <person name="Wei J.T."/>
            <person name="Ye R.Z."/>
            <person name="Que T.C."/>
            <person name="Du C.H."/>
            <person name="Zhou Y.H."/>
            <person name="Cheng J.X."/>
            <person name="Dai P.F."/>
            <person name="Guo W.B."/>
            <person name="Han X.H."/>
            <person name="Huang E.J."/>
            <person name="Li L.F."/>
            <person name="Wei W."/>
            <person name="Gao Y.C."/>
            <person name="Liu J.Z."/>
            <person name="Shao H.Z."/>
            <person name="Wang X."/>
            <person name="Wang C.C."/>
            <person name="Yang T.C."/>
            <person name="Huo Q.B."/>
            <person name="Li W."/>
            <person name="Chen H.Y."/>
            <person name="Chen S.E."/>
            <person name="Zhou L.G."/>
            <person name="Ni X.B."/>
            <person name="Tian J.H."/>
            <person name="Sheng Y."/>
            <person name="Liu T."/>
            <person name="Pan Y.S."/>
            <person name="Xia L.Y."/>
            <person name="Li J."/>
            <person name="Zhao F."/>
            <person name="Cao W.C."/>
        </authorList>
    </citation>
    <scope>NUCLEOTIDE SEQUENCE [LARGE SCALE GENOMIC DNA]</scope>
    <source>
        <strain evidence="2">HaeL-2018</strain>
    </source>
</reference>
<dbReference type="OrthoDB" id="6437181at2759"/>
<protein>
    <submittedName>
        <fullName evidence="2">Uncharacterized protein</fullName>
    </submittedName>
</protein>
<dbReference type="EMBL" id="JABSTR010000011">
    <property type="protein sequence ID" value="KAH9382593.1"/>
    <property type="molecule type" value="Genomic_DNA"/>
</dbReference>
<sequence>MRQRPLPERSHTPQDIGNAPSDYSCCRTQLLDTEKSETYLRNRTAEEWLNGLALMSIHRMQVSVDEVIAVFMEKPRRLKIAA</sequence>
<feature type="region of interest" description="Disordered" evidence="1">
    <location>
        <begin position="1"/>
        <end position="23"/>
    </location>
</feature>
<name>A0A9J6H6D8_HAELO</name>
<dbReference type="VEuPathDB" id="VectorBase:HLOH_045398"/>
<dbReference type="AlphaFoldDB" id="A0A9J6H6D8"/>
<comment type="caution">
    <text evidence="2">The sequence shown here is derived from an EMBL/GenBank/DDBJ whole genome shotgun (WGS) entry which is preliminary data.</text>
</comment>
<proteinExistence type="predicted"/>
<gene>
    <name evidence="2" type="ORF">HPB48_010333</name>
</gene>
<feature type="compositionally biased region" description="Basic and acidic residues" evidence="1">
    <location>
        <begin position="1"/>
        <end position="12"/>
    </location>
</feature>
<dbReference type="Proteomes" id="UP000821853">
    <property type="component" value="Chromosome 9"/>
</dbReference>
<evidence type="ECO:0000256" key="1">
    <source>
        <dbReference type="SAM" id="MobiDB-lite"/>
    </source>
</evidence>
<evidence type="ECO:0000313" key="2">
    <source>
        <dbReference type="EMBL" id="KAH9382593.1"/>
    </source>
</evidence>